<evidence type="ECO:0000256" key="3">
    <source>
        <dbReference type="ARBA" id="ARBA00022544"/>
    </source>
</evidence>
<gene>
    <name evidence="10" type="ORF">EBO34_01785</name>
</gene>
<evidence type="ECO:0000256" key="6">
    <source>
        <dbReference type="ARBA" id="ARBA00023139"/>
    </source>
</evidence>
<keyword evidence="4" id="KW-0732">Signal</keyword>
<evidence type="ECO:0000259" key="8">
    <source>
        <dbReference type="Pfam" id="PF05504"/>
    </source>
</evidence>
<dbReference type="Proteomes" id="UP000278746">
    <property type="component" value="Unassembled WGS sequence"/>
</dbReference>
<dbReference type="PANTHER" id="PTHR35789:SF1">
    <property type="entry name" value="SPORE GERMINATION PROTEIN B3"/>
    <property type="match status" value="1"/>
</dbReference>
<dbReference type="GO" id="GO:0009847">
    <property type="term" value="P:spore germination"/>
    <property type="evidence" value="ECO:0007669"/>
    <property type="project" value="InterPro"/>
</dbReference>
<name>A0A3M7TVE8_9BACI</name>
<dbReference type="InterPro" id="IPR046953">
    <property type="entry name" value="Spore_GerAC-like_C"/>
</dbReference>
<sequence>MGKKLIVINVLLLLLSGCWDRTEIEELGFVISAAVNSVDEESEEFERGTDKLATTYQIAIPGRMAGGAEETESSEKPFFTIKTTEKTNFSSNRNIPSRRSRRLTFEHLKVLLLDDDLVQQDMLKYTLDFYIRDHAMRRNTEIFVVEGEADEVLYDDRPPDPLTGLALQRIVENDSSNLSMIEKSTISDITNSLLSKSSFVVPRIIERQDTSYWIRGGAIFNGDGEYGGWLTDEMAVGYNILVGDMKNGIVQTSLDNPEEMFVFETGRMRASVDVQAGKENTPVVYNVSLKAEGALVESWIEREDSVTQESFREMEGAIEKYMVSQAEAFIEKVQGELFLDFIGFSEKLRIQEFDLWRQLKDEWEGPEGHFKDVEINISADARIRHFMTKERAF</sequence>
<keyword evidence="3" id="KW-0309">Germination</keyword>
<dbReference type="RefSeq" id="WP_122896249.1">
    <property type="nucleotide sequence ID" value="NZ_RHIB01000001.1"/>
</dbReference>
<dbReference type="OrthoDB" id="2569624at2"/>
<dbReference type="EMBL" id="RHIB01000001">
    <property type="protein sequence ID" value="RNA68724.1"/>
    <property type="molecule type" value="Genomic_DNA"/>
</dbReference>
<protein>
    <submittedName>
        <fullName evidence="10">Ger(X)C family spore germination protein</fullName>
    </submittedName>
</protein>
<dbReference type="PROSITE" id="PS51257">
    <property type="entry name" value="PROKAR_LIPOPROTEIN"/>
    <property type="match status" value="1"/>
</dbReference>
<evidence type="ECO:0000256" key="4">
    <source>
        <dbReference type="ARBA" id="ARBA00022729"/>
    </source>
</evidence>
<keyword evidence="5" id="KW-0472">Membrane</keyword>
<dbReference type="Gene3D" id="3.30.300.210">
    <property type="entry name" value="Nutrient germinant receptor protein C, domain 3"/>
    <property type="match status" value="1"/>
</dbReference>
<comment type="subcellular location">
    <subcellularLocation>
        <location evidence="1">Membrane</location>
        <topology evidence="1">Lipid-anchor</topology>
    </subcellularLocation>
</comment>
<dbReference type="Pfam" id="PF05504">
    <property type="entry name" value="Spore_GerAC"/>
    <property type="match status" value="1"/>
</dbReference>
<evidence type="ECO:0000256" key="1">
    <source>
        <dbReference type="ARBA" id="ARBA00004635"/>
    </source>
</evidence>
<dbReference type="GO" id="GO:0016020">
    <property type="term" value="C:membrane"/>
    <property type="evidence" value="ECO:0007669"/>
    <property type="project" value="UniProtKB-SubCell"/>
</dbReference>
<dbReference type="Pfam" id="PF25198">
    <property type="entry name" value="Spore_GerAC_N"/>
    <property type="match status" value="1"/>
</dbReference>
<dbReference type="AlphaFoldDB" id="A0A3M7TVE8"/>
<keyword evidence="11" id="KW-1185">Reference proteome</keyword>
<evidence type="ECO:0000313" key="11">
    <source>
        <dbReference type="Proteomes" id="UP000278746"/>
    </source>
</evidence>
<comment type="similarity">
    <text evidence="2">Belongs to the GerABKC lipoprotein family.</text>
</comment>
<evidence type="ECO:0000313" key="10">
    <source>
        <dbReference type="EMBL" id="RNA68724.1"/>
    </source>
</evidence>
<proteinExistence type="inferred from homology"/>
<accession>A0A3M7TVE8</accession>
<keyword evidence="6" id="KW-0564">Palmitate</keyword>
<evidence type="ECO:0000259" key="9">
    <source>
        <dbReference type="Pfam" id="PF25198"/>
    </source>
</evidence>
<organism evidence="10 11">
    <name type="scientific">Alteribacter keqinensis</name>
    <dbReference type="NCBI Taxonomy" id="2483800"/>
    <lineage>
        <taxon>Bacteria</taxon>
        <taxon>Bacillati</taxon>
        <taxon>Bacillota</taxon>
        <taxon>Bacilli</taxon>
        <taxon>Bacillales</taxon>
        <taxon>Bacillaceae</taxon>
        <taxon>Alteribacter</taxon>
    </lineage>
</organism>
<keyword evidence="7" id="KW-0449">Lipoprotein</keyword>
<reference evidence="10 11" key="1">
    <citation type="submission" date="2018-10" db="EMBL/GenBank/DDBJ databases">
        <title>Bacillus Keqinensis sp. nov., a moderately halophilic bacterium isolated from a saline-alkaline lake.</title>
        <authorList>
            <person name="Wang H."/>
        </authorList>
    </citation>
    <scope>NUCLEOTIDE SEQUENCE [LARGE SCALE GENOMIC DNA]</scope>
    <source>
        <strain evidence="10 11">KQ-3</strain>
    </source>
</reference>
<feature type="domain" description="Spore germination GerAC-like C-terminal" evidence="8">
    <location>
        <begin position="216"/>
        <end position="386"/>
    </location>
</feature>
<evidence type="ECO:0000256" key="7">
    <source>
        <dbReference type="ARBA" id="ARBA00023288"/>
    </source>
</evidence>
<evidence type="ECO:0000256" key="2">
    <source>
        <dbReference type="ARBA" id="ARBA00007886"/>
    </source>
</evidence>
<dbReference type="PANTHER" id="PTHR35789">
    <property type="entry name" value="SPORE GERMINATION PROTEIN B3"/>
    <property type="match status" value="1"/>
</dbReference>
<dbReference type="InterPro" id="IPR057336">
    <property type="entry name" value="GerAC_N"/>
</dbReference>
<comment type="caution">
    <text evidence="10">The sequence shown here is derived from an EMBL/GenBank/DDBJ whole genome shotgun (WGS) entry which is preliminary data.</text>
</comment>
<evidence type="ECO:0000256" key="5">
    <source>
        <dbReference type="ARBA" id="ARBA00023136"/>
    </source>
</evidence>
<dbReference type="InterPro" id="IPR038501">
    <property type="entry name" value="Spore_GerAC_C_sf"/>
</dbReference>
<dbReference type="InterPro" id="IPR008844">
    <property type="entry name" value="Spore_GerAC-like"/>
</dbReference>
<feature type="domain" description="Spore germination protein N-terminal" evidence="9">
    <location>
        <begin position="20"/>
        <end position="204"/>
    </location>
</feature>
<dbReference type="NCBIfam" id="TIGR02887">
    <property type="entry name" value="spore_ger_x_C"/>
    <property type="match status" value="1"/>
</dbReference>